<dbReference type="Proteomes" id="UP000050297">
    <property type="component" value="Unassembled WGS sequence"/>
</dbReference>
<evidence type="ECO:0000256" key="3">
    <source>
        <dbReference type="ARBA" id="ARBA00023125"/>
    </source>
</evidence>
<name>A0A0L8IQ85_PSESX</name>
<evidence type="ECO:0000313" key="6">
    <source>
        <dbReference type="EMBL" id="KPW15857.1"/>
    </source>
</evidence>
<evidence type="ECO:0000259" key="5">
    <source>
        <dbReference type="PROSITE" id="PS50931"/>
    </source>
</evidence>
<comment type="similarity">
    <text evidence="1">Belongs to the LysR transcriptional regulatory family.</text>
</comment>
<dbReference type="PANTHER" id="PTHR30118">
    <property type="entry name" value="HTH-TYPE TRANSCRIPTIONAL REGULATOR LEUO-RELATED"/>
    <property type="match status" value="1"/>
</dbReference>
<dbReference type="EMBL" id="LJPM01000414">
    <property type="protein sequence ID" value="KPW15857.1"/>
    <property type="molecule type" value="Genomic_DNA"/>
</dbReference>
<dbReference type="Pfam" id="PF00126">
    <property type="entry name" value="HTH_1"/>
    <property type="match status" value="1"/>
</dbReference>
<gene>
    <name evidence="6" type="ORF">ALO91_04006</name>
</gene>
<protein>
    <submittedName>
        <fullName evidence="6">Transcriptional regulator, LysR family protein</fullName>
    </submittedName>
</protein>
<keyword evidence="2" id="KW-0805">Transcription regulation</keyword>
<dbReference type="PRINTS" id="PR00039">
    <property type="entry name" value="HTHLYSR"/>
</dbReference>
<dbReference type="InterPro" id="IPR050389">
    <property type="entry name" value="LysR-type_TF"/>
</dbReference>
<dbReference type="Gene3D" id="1.10.10.10">
    <property type="entry name" value="Winged helix-like DNA-binding domain superfamily/Winged helix DNA-binding domain"/>
    <property type="match status" value="1"/>
</dbReference>
<evidence type="ECO:0000256" key="2">
    <source>
        <dbReference type="ARBA" id="ARBA00023015"/>
    </source>
</evidence>
<feature type="domain" description="HTH lysR-type" evidence="5">
    <location>
        <begin position="8"/>
        <end position="65"/>
    </location>
</feature>
<dbReference type="InterPro" id="IPR036390">
    <property type="entry name" value="WH_DNA-bd_sf"/>
</dbReference>
<dbReference type="InterPro" id="IPR036388">
    <property type="entry name" value="WH-like_DNA-bd_sf"/>
</dbReference>
<dbReference type="InterPro" id="IPR000847">
    <property type="entry name" value="LysR_HTH_N"/>
</dbReference>
<keyword evidence="4" id="KW-0804">Transcription</keyword>
<evidence type="ECO:0000313" key="7">
    <source>
        <dbReference type="Proteomes" id="UP000050297"/>
    </source>
</evidence>
<reference evidence="6 7" key="1">
    <citation type="submission" date="2015-09" db="EMBL/GenBank/DDBJ databases">
        <title>Genome announcement of multiple Pseudomonas syringae strains.</title>
        <authorList>
            <person name="Thakur S."/>
            <person name="Wang P.W."/>
            <person name="Gong Y."/>
            <person name="Weir B.S."/>
            <person name="Guttman D.S."/>
        </authorList>
    </citation>
    <scope>NUCLEOTIDE SEQUENCE [LARGE SCALE GENOMIC DNA]</scope>
    <source>
        <strain evidence="6 7">ICMP2802</strain>
    </source>
</reference>
<sequence length="125" mass="14003">MKPDIRRLDFNLLKSLDALLDERNVTRAAERLALTQPAVSGMLTRLRESFDDPLFVRAQRGTVPTTRALALAEPIKRLLNDIEGLLQPQVFDLATAGMTITLASTDDCFDGVFICPHRRCIRHEG</sequence>
<dbReference type="PROSITE" id="PS50931">
    <property type="entry name" value="HTH_LYSR"/>
    <property type="match status" value="1"/>
</dbReference>
<evidence type="ECO:0000256" key="4">
    <source>
        <dbReference type="ARBA" id="ARBA00023163"/>
    </source>
</evidence>
<comment type="caution">
    <text evidence="6">The sequence shown here is derived from an EMBL/GenBank/DDBJ whole genome shotgun (WGS) entry which is preliminary data.</text>
</comment>
<accession>A0A0L8IQ85</accession>
<organism evidence="6 7">
    <name type="scientific">Pseudomonas syringae pv. aceris</name>
    <dbReference type="NCBI Taxonomy" id="199198"/>
    <lineage>
        <taxon>Bacteria</taxon>
        <taxon>Pseudomonadati</taxon>
        <taxon>Pseudomonadota</taxon>
        <taxon>Gammaproteobacteria</taxon>
        <taxon>Pseudomonadales</taxon>
        <taxon>Pseudomonadaceae</taxon>
        <taxon>Pseudomonas</taxon>
        <taxon>Pseudomonas syringae</taxon>
    </lineage>
</organism>
<dbReference type="PATRIC" id="fig|199198.4.peg.2525"/>
<evidence type="ECO:0000256" key="1">
    <source>
        <dbReference type="ARBA" id="ARBA00009437"/>
    </source>
</evidence>
<dbReference type="PANTHER" id="PTHR30118:SF15">
    <property type="entry name" value="TRANSCRIPTIONAL REGULATORY PROTEIN"/>
    <property type="match status" value="1"/>
</dbReference>
<keyword evidence="3" id="KW-0238">DNA-binding</keyword>
<dbReference type="AlphaFoldDB" id="A0A0L8IQ85"/>
<dbReference type="GO" id="GO:0003677">
    <property type="term" value="F:DNA binding"/>
    <property type="evidence" value="ECO:0007669"/>
    <property type="project" value="UniProtKB-KW"/>
</dbReference>
<dbReference type="GO" id="GO:0003700">
    <property type="term" value="F:DNA-binding transcription factor activity"/>
    <property type="evidence" value="ECO:0007669"/>
    <property type="project" value="InterPro"/>
</dbReference>
<dbReference type="RefSeq" id="WP_004407492.1">
    <property type="nucleotide sequence ID" value="NZ_LGAR01000114.1"/>
</dbReference>
<dbReference type="SUPFAM" id="SSF46785">
    <property type="entry name" value="Winged helix' DNA-binding domain"/>
    <property type="match status" value="1"/>
</dbReference>
<proteinExistence type="inferred from homology"/>